<keyword evidence="2" id="KW-0732">Signal</keyword>
<protein>
    <submittedName>
        <fullName evidence="3">Uncharacterized protein</fullName>
    </submittedName>
</protein>
<accession>A0AAD6WVV0</accession>
<name>A0AAD6WVV0_9AGAR</name>
<proteinExistence type="predicted"/>
<sequence>MVKNGPLARIFLMLQGLFCAQFRALWAAMVKNCWLASSSPARTVLRLVMGQEQPAGLYLPHRAKKVRQWSTLNRLWLCFHHNMLKPHYRSLPLQVAEGGNRAHSLLPPPAVGQIRALNARDDLIMVPLNDFNSNYTRLPNVVYLQEGVACLNPGPRDQATMCLGRKKGLPADLNTKPSESGCKSGTNMNPAALNGHGELQ</sequence>
<gene>
    <name evidence="3" type="ORF">C8F04DRAFT_1190414</name>
</gene>
<organism evidence="3 4">
    <name type="scientific">Mycena alexandri</name>
    <dbReference type="NCBI Taxonomy" id="1745969"/>
    <lineage>
        <taxon>Eukaryota</taxon>
        <taxon>Fungi</taxon>
        <taxon>Dikarya</taxon>
        <taxon>Basidiomycota</taxon>
        <taxon>Agaricomycotina</taxon>
        <taxon>Agaricomycetes</taxon>
        <taxon>Agaricomycetidae</taxon>
        <taxon>Agaricales</taxon>
        <taxon>Marasmiineae</taxon>
        <taxon>Mycenaceae</taxon>
        <taxon>Mycena</taxon>
    </lineage>
</organism>
<keyword evidence="4" id="KW-1185">Reference proteome</keyword>
<dbReference type="AlphaFoldDB" id="A0AAD6WVV0"/>
<comment type="caution">
    <text evidence="3">The sequence shown here is derived from an EMBL/GenBank/DDBJ whole genome shotgun (WGS) entry which is preliminary data.</text>
</comment>
<evidence type="ECO:0000313" key="4">
    <source>
        <dbReference type="Proteomes" id="UP001218188"/>
    </source>
</evidence>
<feature type="chain" id="PRO_5042271311" evidence="2">
    <location>
        <begin position="28"/>
        <end position="200"/>
    </location>
</feature>
<dbReference type="Proteomes" id="UP001218188">
    <property type="component" value="Unassembled WGS sequence"/>
</dbReference>
<dbReference type="EMBL" id="JARJCM010000136">
    <property type="protein sequence ID" value="KAJ7026600.1"/>
    <property type="molecule type" value="Genomic_DNA"/>
</dbReference>
<evidence type="ECO:0000256" key="1">
    <source>
        <dbReference type="SAM" id="MobiDB-lite"/>
    </source>
</evidence>
<feature type="region of interest" description="Disordered" evidence="1">
    <location>
        <begin position="167"/>
        <end position="200"/>
    </location>
</feature>
<evidence type="ECO:0000313" key="3">
    <source>
        <dbReference type="EMBL" id="KAJ7026600.1"/>
    </source>
</evidence>
<reference evidence="3" key="1">
    <citation type="submission" date="2023-03" db="EMBL/GenBank/DDBJ databases">
        <title>Massive genome expansion in bonnet fungi (Mycena s.s.) driven by repeated elements and novel gene families across ecological guilds.</title>
        <authorList>
            <consortium name="Lawrence Berkeley National Laboratory"/>
            <person name="Harder C.B."/>
            <person name="Miyauchi S."/>
            <person name="Viragh M."/>
            <person name="Kuo A."/>
            <person name="Thoen E."/>
            <person name="Andreopoulos B."/>
            <person name="Lu D."/>
            <person name="Skrede I."/>
            <person name="Drula E."/>
            <person name="Henrissat B."/>
            <person name="Morin E."/>
            <person name="Kohler A."/>
            <person name="Barry K."/>
            <person name="LaButti K."/>
            <person name="Morin E."/>
            <person name="Salamov A."/>
            <person name="Lipzen A."/>
            <person name="Mereny Z."/>
            <person name="Hegedus B."/>
            <person name="Baldrian P."/>
            <person name="Stursova M."/>
            <person name="Weitz H."/>
            <person name="Taylor A."/>
            <person name="Grigoriev I.V."/>
            <person name="Nagy L.G."/>
            <person name="Martin F."/>
            <person name="Kauserud H."/>
        </authorList>
    </citation>
    <scope>NUCLEOTIDE SEQUENCE</scope>
    <source>
        <strain evidence="3">CBHHK200</strain>
    </source>
</reference>
<evidence type="ECO:0000256" key="2">
    <source>
        <dbReference type="SAM" id="SignalP"/>
    </source>
</evidence>
<feature type="signal peptide" evidence="2">
    <location>
        <begin position="1"/>
        <end position="27"/>
    </location>
</feature>
<feature type="compositionally biased region" description="Polar residues" evidence="1">
    <location>
        <begin position="175"/>
        <end position="189"/>
    </location>
</feature>